<dbReference type="AlphaFoldDB" id="A0A388TG10"/>
<feature type="domain" description="ADP ribosyltransferase" evidence="1">
    <location>
        <begin position="3"/>
        <end position="58"/>
    </location>
</feature>
<dbReference type="Gene3D" id="3.90.176.10">
    <property type="entry name" value="Toxin ADP-ribosyltransferase, Chain A, domain 1"/>
    <property type="match status" value="1"/>
</dbReference>
<keyword evidence="3" id="KW-1185">Reference proteome</keyword>
<comment type="caution">
    <text evidence="2">The sequence shown here is derived from an EMBL/GenBank/DDBJ whole genome shotgun (WGS) entry which is preliminary data.</text>
</comment>
<dbReference type="SUPFAM" id="SSF56399">
    <property type="entry name" value="ADP-ribosylation"/>
    <property type="match status" value="1"/>
</dbReference>
<evidence type="ECO:0000313" key="3">
    <source>
        <dbReference type="Proteomes" id="UP000275925"/>
    </source>
</evidence>
<name>A0A388TG10_9BACT</name>
<proteinExistence type="predicted"/>
<organism evidence="2 3">
    <name type="scientific">Candidatus Termititenax persephonae</name>
    <dbReference type="NCBI Taxonomy" id="2218525"/>
    <lineage>
        <taxon>Bacteria</taxon>
        <taxon>Bacillati</taxon>
        <taxon>Candidatus Margulisiibacteriota</taxon>
        <taxon>Candidatus Termititenacia</taxon>
        <taxon>Candidatus Termititenacales</taxon>
        <taxon>Candidatus Termititenacaceae</taxon>
        <taxon>Candidatus Termititenax</taxon>
    </lineage>
</organism>
<evidence type="ECO:0000259" key="1">
    <source>
        <dbReference type="Pfam" id="PF03496"/>
    </source>
</evidence>
<dbReference type="EMBL" id="BGZO01000013">
    <property type="protein sequence ID" value="GBR75995.1"/>
    <property type="molecule type" value="Genomic_DNA"/>
</dbReference>
<protein>
    <submittedName>
        <fullName evidence="2">Toxin</fullName>
    </submittedName>
</protein>
<gene>
    <name evidence="2" type="ORF">NO2_0614</name>
</gene>
<dbReference type="GO" id="GO:0005576">
    <property type="term" value="C:extracellular region"/>
    <property type="evidence" value="ECO:0007669"/>
    <property type="project" value="InterPro"/>
</dbReference>
<evidence type="ECO:0000313" key="2">
    <source>
        <dbReference type="EMBL" id="GBR75995.1"/>
    </source>
</evidence>
<reference evidence="2 3" key="1">
    <citation type="journal article" date="2019" name="ISME J.">
        <title>Genome analyses of uncultured TG2/ZB3 bacteria in 'Margulisbacteria' specifically attached to ectosymbiotic spirochetes of protists in the termite gut.</title>
        <authorList>
            <person name="Utami Y.D."/>
            <person name="Kuwahara H."/>
            <person name="Igai K."/>
            <person name="Murakami T."/>
            <person name="Sugaya K."/>
            <person name="Morikawa T."/>
            <person name="Nagura Y."/>
            <person name="Yuki M."/>
            <person name="Deevong P."/>
            <person name="Inoue T."/>
            <person name="Kihara K."/>
            <person name="Lo N."/>
            <person name="Yamada A."/>
            <person name="Ohkuma M."/>
            <person name="Hongoh Y."/>
        </authorList>
    </citation>
    <scope>NUCLEOTIDE SEQUENCE [LARGE SCALE GENOMIC DNA]</scope>
    <source>
        <strain evidence="2">NkOx7-02</strain>
    </source>
</reference>
<accession>A0A388TG10</accession>
<dbReference type="InterPro" id="IPR003540">
    <property type="entry name" value="ADP-ribosyltransferase"/>
</dbReference>
<sequence>MNGEPLMIEFRLRKGAKGIYLGNKSSLPKEKEFLLARNQKYSVIEKRKERGYNYMVLEVLNE</sequence>
<dbReference type="Pfam" id="PF03496">
    <property type="entry name" value="ADPrib_exo_Tox"/>
    <property type="match status" value="1"/>
</dbReference>
<dbReference type="PROSITE" id="PS51996">
    <property type="entry name" value="TR_MART"/>
    <property type="match status" value="1"/>
</dbReference>
<dbReference type="Proteomes" id="UP000275925">
    <property type="component" value="Unassembled WGS sequence"/>
</dbReference>